<comment type="caution">
    <text evidence="1">The sequence shown here is derived from an EMBL/GenBank/DDBJ whole genome shotgun (WGS) entry which is preliminary data.</text>
</comment>
<proteinExistence type="predicted"/>
<dbReference type="AlphaFoldDB" id="A0A6B0RNF8"/>
<protein>
    <submittedName>
        <fullName evidence="1">Uncharacterized protein</fullName>
    </submittedName>
</protein>
<reference evidence="1" key="1">
    <citation type="submission" date="2019-10" db="EMBL/GenBank/DDBJ databases">
        <title>The sequence and de novo assembly of the wild yak genome.</title>
        <authorList>
            <person name="Liu Y."/>
        </authorList>
    </citation>
    <scope>NUCLEOTIDE SEQUENCE [LARGE SCALE GENOMIC DNA]</scope>
    <source>
        <strain evidence="1">WY2019</strain>
    </source>
</reference>
<accession>A0A6B0RNF8</accession>
<keyword evidence="2" id="KW-1185">Reference proteome</keyword>
<name>A0A6B0RNF8_9CETA</name>
<gene>
    <name evidence="1" type="ORF">E5288_WYG019865</name>
</gene>
<organism evidence="1 2">
    <name type="scientific">Bos mutus</name>
    <name type="common">wild yak</name>
    <dbReference type="NCBI Taxonomy" id="72004"/>
    <lineage>
        <taxon>Eukaryota</taxon>
        <taxon>Metazoa</taxon>
        <taxon>Chordata</taxon>
        <taxon>Craniata</taxon>
        <taxon>Vertebrata</taxon>
        <taxon>Euteleostomi</taxon>
        <taxon>Mammalia</taxon>
        <taxon>Eutheria</taxon>
        <taxon>Laurasiatheria</taxon>
        <taxon>Artiodactyla</taxon>
        <taxon>Ruminantia</taxon>
        <taxon>Pecora</taxon>
        <taxon>Bovidae</taxon>
        <taxon>Bovinae</taxon>
        <taxon>Bos</taxon>
    </lineage>
</organism>
<dbReference type="Proteomes" id="UP000322234">
    <property type="component" value="Unassembled WGS sequence"/>
</dbReference>
<evidence type="ECO:0000313" key="2">
    <source>
        <dbReference type="Proteomes" id="UP000322234"/>
    </source>
</evidence>
<sequence>MPSTRLFGGEAPRRIPQQKARVRKGLCLMYELRLAIHPRDNAAISTTKHQSLLYTEVCETKKLVAHLFWG</sequence>
<dbReference type="EMBL" id="VBQZ03000073">
    <property type="protein sequence ID" value="MXQ91690.1"/>
    <property type="molecule type" value="Genomic_DNA"/>
</dbReference>
<evidence type="ECO:0000313" key="1">
    <source>
        <dbReference type="EMBL" id="MXQ91690.1"/>
    </source>
</evidence>